<keyword evidence="4" id="KW-1185">Reference proteome</keyword>
<dbReference type="GeneID" id="41980492"/>
<dbReference type="Pfam" id="PF13460">
    <property type="entry name" value="NAD_binding_10"/>
    <property type="match status" value="1"/>
</dbReference>
<accession>A0A8H8RAT2</accession>
<dbReference type="RefSeq" id="XP_031009538.1">
    <property type="nucleotide sequence ID" value="XM_031145286.1"/>
</dbReference>
<dbReference type="PANTHER" id="PTHR15020:SF50">
    <property type="entry name" value="UPF0659 PROTEIN YMR090W"/>
    <property type="match status" value="1"/>
</dbReference>
<organism evidence="3 4">
    <name type="scientific">Lachnellula hyalina</name>
    <dbReference type="NCBI Taxonomy" id="1316788"/>
    <lineage>
        <taxon>Eukaryota</taxon>
        <taxon>Fungi</taxon>
        <taxon>Dikarya</taxon>
        <taxon>Ascomycota</taxon>
        <taxon>Pezizomycotina</taxon>
        <taxon>Leotiomycetes</taxon>
        <taxon>Helotiales</taxon>
        <taxon>Lachnaceae</taxon>
        <taxon>Lachnellula</taxon>
    </lineage>
</organism>
<dbReference type="OrthoDB" id="10254604at2759"/>
<gene>
    <name evidence="3" type="ORF">LHYA1_G000294</name>
</gene>
<sequence length="253" mass="28168">MPSALIFGGSGQLAKFITERLVKKDYIVYSVIRREEHVLGLRGLGATPIIQSLEDSTVAELAQVIKSSVPDVIIFAAGGGWRAFKDPSFNSIVDHDGAIKVFDAMVNAGCTKRLITISTIDTRNRSKPRPSWYNDEDQKVSDDLWAMLPRYMEAKFEADKDLVEENTRRALDYTIVRPTWYNEGGWTGRIKAGKAGTSPKVNREDVADVFVACIENHATIGLVFEVTGGDIPVEEAVRHVAEEKVDSFDEIYR</sequence>
<comment type="similarity">
    <text evidence="1">Belongs to the avfA family.</text>
</comment>
<feature type="domain" description="NAD(P)-binding" evidence="2">
    <location>
        <begin position="8"/>
        <end position="216"/>
    </location>
</feature>
<evidence type="ECO:0000313" key="3">
    <source>
        <dbReference type="EMBL" id="TVY30753.1"/>
    </source>
</evidence>
<evidence type="ECO:0000313" key="4">
    <source>
        <dbReference type="Proteomes" id="UP000431533"/>
    </source>
</evidence>
<evidence type="ECO:0000259" key="2">
    <source>
        <dbReference type="Pfam" id="PF13460"/>
    </source>
</evidence>
<dbReference type="EMBL" id="QGMH01000004">
    <property type="protein sequence ID" value="TVY30753.1"/>
    <property type="molecule type" value="Genomic_DNA"/>
</dbReference>
<protein>
    <submittedName>
        <fullName evidence="3">UPF0659 protein</fullName>
    </submittedName>
</protein>
<reference evidence="3 4" key="1">
    <citation type="submission" date="2018-05" db="EMBL/GenBank/DDBJ databases">
        <title>Genome sequencing and assembly of the regulated plant pathogen Lachnellula willkommii and related sister species for the development of diagnostic species identification markers.</title>
        <authorList>
            <person name="Giroux E."/>
            <person name="Bilodeau G."/>
        </authorList>
    </citation>
    <scope>NUCLEOTIDE SEQUENCE [LARGE SCALE GENOMIC DNA]</scope>
    <source>
        <strain evidence="3 4">CBS 185.66</strain>
    </source>
</reference>
<dbReference type="Gene3D" id="3.40.50.720">
    <property type="entry name" value="NAD(P)-binding Rossmann-like Domain"/>
    <property type="match status" value="1"/>
</dbReference>
<dbReference type="InterPro" id="IPR016040">
    <property type="entry name" value="NAD(P)-bd_dom"/>
</dbReference>
<evidence type="ECO:0000256" key="1">
    <source>
        <dbReference type="ARBA" id="ARBA00038376"/>
    </source>
</evidence>
<dbReference type="InterPro" id="IPR036291">
    <property type="entry name" value="NAD(P)-bd_dom_sf"/>
</dbReference>
<dbReference type="Proteomes" id="UP000431533">
    <property type="component" value="Unassembled WGS sequence"/>
</dbReference>
<dbReference type="PANTHER" id="PTHR15020">
    <property type="entry name" value="FLAVIN REDUCTASE-RELATED"/>
    <property type="match status" value="1"/>
</dbReference>
<proteinExistence type="inferred from homology"/>
<dbReference type="SUPFAM" id="SSF51735">
    <property type="entry name" value="NAD(P)-binding Rossmann-fold domains"/>
    <property type="match status" value="1"/>
</dbReference>
<comment type="caution">
    <text evidence="3">The sequence shown here is derived from an EMBL/GenBank/DDBJ whole genome shotgun (WGS) entry which is preliminary data.</text>
</comment>
<name>A0A8H8RAT2_9HELO</name>
<dbReference type="AlphaFoldDB" id="A0A8H8RAT2"/>